<protein>
    <submittedName>
        <fullName evidence="1">DNA ligase</fullName>
    </submittedName>
</protein>
<dbReference type="SUPFAM" id="SSF52113">
    <property type="entry name" value="BRCT domain"/>
    <property type="match status" value="1"/>
</dbReference>
<evidence type="ECO:0000313" key="2">
    <source>
        <dbReference type="Proteomes" id="UP000660729"/>
    </source>
</evidence>
<dbReference type="Proteomes" id="UP000660729">
    <property type="component" value="Unassembled WGS sequence"/>
</dbReference>
<dbReference type="InterPro" id="IPR036420">
    <property type="entry name" value="BRCT_dom_sf"/>
</dbReference>
<dbReference type="EMBL" id="JABCIY010000071">
    <property type="protein sequence ID" value="KAF7193797.1"/>
    <property type="molecule type" value="Genomic_DNA"/>
</dbReference>
<sequence length="271" mass="29918">MSHLSMSSMPLMAAHDFDQFSSAPSTIPSPQVYVLERYEEGEMYDEDGEHQTVGIYSSLDAAIQAARNLGQDEASQYDFDCDVDEDISRPGHYHLSYAFDSDDDYSISFNVFPKALQGSLDVHHDAVVYRPHAQKQFPASSYGPMITIPQGRRLLRGAHFMFTGTLHSMTRDSAIAAIDVYGGQMAVETSGVDYAVIGHAPHPDKLRAVAQLGLEVVDESKFHKLLIDGVPPNKVLQHERLREVNSQASSPLTLPPLSEINACFYGPKRGC</sequence>
<dbReference type="GO" id="GO:0016874">
    <property type="term" value="F:ligase activity"/>
    <property type="evidence" value="ECO:0007669"/>
    <property type="project" value="UniProtKB-KW"/>
</dbReference>
<gene>
    <name evidence="1" type="ORF">HII31_04866</name>
</gene>
<name>A0A8H6VKK3_9PEZI</name>
<organism evidence="1 2">
    <name type="scientific">Pseudocercospora fuligena</name>
    <dbReference type="NCBI Taxonomy" id="685502"/>
    <lineage>
        <taxon>Eukaryota</taxon>
        <taxon>Fungi</taxon>
        <taxon>Dikarya</taxon>
        <taxon>Ascomycota</taxon>
        <taxon>Pezizomycotina</taxon>
        <taxon>Dothideomycetes</taxon>
        <taxon>Dothideomycetidae</taxon>
        <taxon>Mycosphaerellales</taxon>
        <taxon>Mycosphaerellaceae</taxon>
        <taxon>Pseudocercospora</taxon>
    </lineage>
</organism>
<proteinExistence type="predicted"/>
<keyword evidence="2" id="KW-1185">Reference proteome</keyword>
<accession>A0A8H6VKK3</accession>
<reference evidence="1" key="1">
    <citation type="submission" date="2020-04" db="EMBL/GenBank/DDBJ databases">
        <title>Draft genome resource of the tomato pathogen Pseudocercospora fuligena.</title>
        <authorList>
            <person name="Zaccaron A."/>
        </authorList>
    </citation>
    <scope>NUCLEOTIDE SEQUENCE</scope>
    <source>
        <strain evidence="1">PF001</strain>
    </source>
</reference>
<dbReference type="Gene3D" id="3.40.50.10190">
    <property type="entry name" value="BRCT domain"/>
    <property type="match status" value="1"/>
</dbReference>
<dbReference type="OrthoDB" id="446168at2759"/>
<evidence type="ECO:0000313" key="1">
    <source>
        <dbReference type="EMBL" id="KAF7193797.1"/>
    </source>
</evidence>
<keyword evidence="1" id="KW-0436">Ligase</keyword>
<comment type="caution">
    <text evidence="1">The sequence shown here is derived from an EMBL/GenBank/DDBJ whole genome shotgun (WGS) entry which is preliminary data.</text>
</comment>
<dbReference type="AlphaFoldDB" id="A0A8H6VKK3"/>